<dbReference type="Gene3D" id="3.40.50.11550">
    <property type="match status" value="1"/>
</dbReference>
<sequence length="394" mass="42228">MLSRLIAAILVAGTAALPSSGRAAAPAGSDLPPAACVKPGGWSDAQARPMDTGDLLRRAADAPVVLLGERHDSADHHRWQLHTLIALYTMNPNLAIGLEMLPRSAQPALDRWTAGTITEAELLKETNWRKAWGYDAQFYLPILNFARMNRLPLVALNVERGLVTRTAREGWAAIPPPDRQGVGNPAPPSSAYVKRLREAMDSHGPGERSADSFQRFVEAQSVWDRAMAERIAETRRDTNRSVVAILGMGHVEGHDGVPYQLADLGIGNSLVLLPWDPERPCDALDGRIADAVYGLRDADPSDADEPPRPRLGVMLEPGNGGPQVRSVMDGSVAAAAGLAPGDIVVAAAGTPVRDASDLTAVVQRQAPGTWLPLTIKRDQGTKELVAKFPVEQQP</sequence>
<protein>
    <submittedName>
        <fullName evidence="3">Iron-regulated protein</fullName>
    </submittedName>
</protein>
<evidence type="ECO:0000256" key="1">
    <source>
        <dbReference type="SAM" id="SignalP"/>
    </source>
</evidence>
<dbReference type="InterPro" id="IPR036034">
    <property type="entry name" value="PDZ_sf"/>
</dbReference>
<comment type="caution">
    <text evidence="3">The sequence shown here is derived from an EMBL/GenBank/DDBJ whole genome shotgun (WGS) entry which is preliminary data.</text>
</comment>
<feature type="domain" description="PDZ" evidence="2">
    <location>
        <begin position="311"/>
        <end position="379"/>
    </location>
</feature>
<gene>
    <name evidence="3" type="ORF">J2851_002846</name>
</gene>
<proteinExistence type="predicted"/>
<evidence type="ECO:0000259" key="2">
    <source>
        <dbReference type="PROSITE" id="PS50106"/>
    </source>
</evidence>
<dbReference type="SUPFAM" id="SSF50156">
    <property type="entry name" value="PDZ domain-like"/>
    <property type="match status" value="1"/>
</dbReference>
<reference evidence="3 4" key="1">
    <citation type="submission" date="2021-03" db="EMBL/GenBank/DDBJ databases">
        <title>Genomic Encyclopedia of Type Strains, Phase III (KMG-III): the genomes of soil and plant-associated and newly described type strains.</title>
        <authorList>
            <person name="Whitman W."/>
        </authorList>
    </citation>
    <scope>NUCLEOTIDE SEQUENCE [LARGE SCALE GENOMIC DNA]</scope>
    <source>
        <strain evidence="3 4">IMMIB AFH-6</strain>
    </source>
</reference>
<name>A0ABS4SKI7_9PROT</name>
<feature type="chain" id="PRO_5046392111" evidence="1">
    <location>
        <begin position="24"/>
        <end position="394"/>
    </location>
</feature>
<dbReference type="Pfam" id="PF13180">
    <property type="entry name" value="PDZ_2"/>
    <property type="match status" value="1"/>
</dbReference>
<dbReference type="RefSeq" id="WP_307419569.1">
    <property type="nucleotide sequence ID" value="NZ_JAGINP010000009.1"/>
</dbReference>
<dbReference type="InterPro" id="IPR001478">
    <property type="entry name" value="PDZ"/>
</dbReference>
<organism evidence="3 4">
    <name type="scientific">Azospirillum rugosum</name>
    <dbReference type="NCBI Taxonomy" id="416170"/>
    <lineage>
        <taxon>Bacteria</taxon>
        <taxon>Pseudomonadati</taxon>
        <taxon>Pseudomonadota</taxon>
        <taxon>Alphaproteobacteria</taxon>
        <taxon>Rhodospirillales</taxon>
        <taxon>Azospirillaceae</taxon>
        <taxon>Azospirillum</taxon>
    </lineage>
</organism>
<dbReference type="SUPFAM" id="SSF159501">
    <property type="entry name" value="EreA/ChaN-like"/>
    <property type="match status" value="1"/>
</dbReference>
<dbReference type="PROSITE" id="PS50106">
    <property type="entry name" value="PDZ"/>
    <property type="match status" value="1"/>
</dbReference>
<dbReference type="InterPro" id="IPR007314">
    <property type="entry name" value="Cofac_haem-bd_dom"/>
</dbReference>
<keyword evidence="4" id="KW-1185">Reference proteome</keyword>
<dbReference type="SMART" id="SM00228">
    <property type="entry name" value="PDZ"/>
    <property type="match status" value="1"/>
</dbReference>
<accession>A0ABS4SKI7</accession>
<dbReference type="CDD" id="cd06779">
    <property type="entry name" value="cpPDZ_Deg_HtrA-like"/>
    <property type="match status" value="1"/>
</dbReference>
<evidence type="ECO:0000313" key="3">
    <source>
        <dbReference type="EMBL" id="MBP2293064.1"/>
    </source>
</evidence>
<dbReference type="CDD" id="cd14727">
    <property type="entry name" value="ChanN-like"/>
    <property type="match status" value="1"/>
</dbReference>
<keyword evidence="1" id="KW-0732">Signal</keyword>
<dbReference type="EMBL" id="JAGINP010000009">
    <property type="protein sequence ID" value="MBP2293064.1"/>
    <property type="molecule type" value="Genomic_DNA"/>
</dbReference>
<dbReference type="Proteomes" id="UP000781958">
    <property type="component" value="Unassembled WGS sequence"/>
</dbReference>
<dbReference type="Gene3D" id="2.30.42.10">
    <property type="match status" value="1"/>
</dbReference>
<dbReference type="Pfam" id="PF04187">
    <property type="entry name" value="Cofac_haem_bdg"/>
    <property type="match status" value="1"/>
</dbReference>
<evidence type="ECO:0000313" key="4">
    <source>
        <dbReference type="Proteomes" id="UP000781958"/>
    </source>
</evidence>
<feature type="signal peptide" evidence="1">
    <location>
        <begin position="1"/>
        <end position="23"/>
    </location>
</feature>